<protein>
    <submittedName>
        <fullName evidence="1">Uncharacterized protein</fullName>
    </submittedName>
</protein>
<gene>
    <name evidence="1" type="ORF">CEXT_105241</name>
</gene>
<sequence>MGSALRFLKLISQGLHGCGPLSGVPNSRRRQIRKGVGHPFPEADQTKLSHYQALKFIGTQGTPLSEDYKGQNQGMPSKSNAVQVSVAAQSSRPTVGEVKRLRKIELVVWCPSPSYLFEASMRGQLEENRGLAVRHWQLWHKYPKRT</sequence>
<organism evidence="1 2">
    <name type="scientific">Caerostris extrusa</name>
    <name type="common">Bark spider</name>
    <name type="synonym">Caerostris bankana</name>
    <dbReference type="NCBI Taxonomy" id="172846"/>
    <lineage>
        <taxon>Eukaryota</taxon>
        <taxon>Metazoa</taxon>
        <taxon>Ecdysozoa</taxon>
        <taxon>Arthropoda</taxon>
        <taxon>Chelicerata</taxon>
        <taxon>Arachnida</taxon>
        <taxon>Araneae</taxon>
        <taxon>Araneomorphae</taxon>
        <taxon>Entelegynae</taxon>
        <taxon>Araneoidea</taxon>
        <taxon>Araneidae</taxon>
        <taxon>Caerostris</taxon>
    </lineage>
</organism>
<comment type="caution">
    <text evidence="1">The sequence shown here is derived from an EMBL/GenBank/DDBJ whole genome shotgun (WGS) entry which is preliminary data.</text>
</comment>
<name>A0AAV4MP03_CAEEX</name>
<reference evidence="1 2" key="1">
    <citation type="submission" date="2021-06" db="EMBL/GenBank/DDBJ databases">
        <title>Caerostris extrusa draft genome.</title>
        <authorList>
            <person name="Kono N."/>
            <person name="Arakawa K."/>
        </authorList>
    </citation>
    <scope>NUCLEOTIDE SEQUENCE [LARGE SCALE GENOMIC DNA]</scope>
</reference>
<dbReference type="EMBL" id="BPLR01002473">
    <property type="protein sequence ID" value="GIX74109.1"/>
    <property type="molecule type" value="Genomic_DNA"/>
</dbReference>
<keyword evidence="2" id="KW-1185">Reference proteome</keyword>
<evidence type="ECO:0000313" key="2">
    <source>
        <dbReference type="Proteomes" id="UP001054945"/>
    </source>
</evidence>
<evidence type="ECO:0000313" key="1">
    <source>
        <dbReference type="EMBL" id="GIX74109.1"/>
    </source>
</evidence>
<dbReference type="Proteomes" id="UP001054945">
    <property type="component" value="Unassembled WGS sequence"/>
</dbReference>
<accession>A0AAV4MP03</accession>
<dbReference type="AlphaFoldDB" id="A0AAV4MP03"/>
<proteinExistence type="predicted"/>